<reference evidence="3" key="1">
    <citation type="submission" date="2020-03" db="EMBL/GenBank/DDBJ databases">
        <title>The deep terrestrial virosphere.</title>
        <authorList>
            <person name="Holmfeldt K."/>
            <person name="Nilsson E."/>
            <person name="Simone D."/>
            <person name="Lopez-Fernandez M."/>
            <person name="Wu X."/>
            <person name="de Brujin I."/>
            <person name="Lundin D."/>
            <person name="Andersson A."/>
            <person name="Bertilsson S."/>
            <person name="Dopson M."/>
        </authorList>
    </citation>
    <scope>NUCLEOTIDE SEQUENCE</scope>
    <source>
        <strain evidence="4">MM415A00401</strain>
        <strain evidence="3">MM415B00765</strain>
        <strain evidence="5">TM448B01032</strain>
    </source>
</reference>
<feature type="compositionally biased region" description="Basic and acidic residues" evidence="1">
    <location>
        <begin position="87"/>
        <end position="105"/>
    </location>
</feature>
<evidence type="ECO:0000256" key="1">
    <source>
        <dbReference type="SAM" id="MobiDB-lite"/>
    </source>
</evidence>
<dbReference type="AlphaFoldDB" id="A0A6M3J085"/>
<sequence length="105" mass="12179">MVWRQLKRFLPFHVERFTAPDKAIRLYQAYRDVFSGEAGELVLNDLMERCYMTSSTFVEDALTSAFYQGQRDVGLHILHAVYGQMPEPEKETGGEQYDPLKKGEE</sequence>
<protein>
    <recommendedName>
        <fullName evidence="2">Bbp19-like phage domain-containing protein</fullName>
    </recommendedName>
</protein>
<name>A0A6M3J085_9ZZZZ</name>
<feature type="domain" description="Bbp19-like phage" evidence="2">
    <location>
        <begin position="30"/>
        <end position="84"/>
    </location>
</feature>
<evidence type="ECO:0000313" key="3">
    <source>
        <dbReference type="EMBL" id="QJA62521.1"/>
    </source>
</evidence>
<evidence type="ECO:0000259" key="2">
    <source>
        <dbReference type="Pfam" id="PF25181"/>
    </source>
</evidence>
<dbReference type="EMBL" id="MT141473">
    <property type="protein sequence ID" value="QJA62521.1"/>
    <property type="molecule type" value="Genomic_DNA"/>
</dbReference>
<feature type="region of interest" description="Disordered" evidence="1">
    <location>
        <begin position="85"/>
        <end position="105"/>
    </location>
</feature>
<proteinExistence type="predicted"/>
<organism evidence="3">
    <name type="scientific">viral metagenome</name>
    <dbReference type="NCBI Taxonomy" id="1070528"/>
    <lineage>
        <taxon>unclassified sequences</taxon>
        <taxon>metagenomes</taxon>
        <taxon>organismal metagenomes</taxon>
    </lineage>
</organism>
<dbReference type="EMBL" id="MT144691">
    <property type="protein sequence ID" value="QJH97555.1"/>
    <property type="molecule type" value="Genomic_DNA"/>
</dbReference>
<evidence type="ECO:0000313" key="4">
    <source>
        <dbReference type="EMBL" id="QJA82515.1"/>
    </source>
</evidence>
<gene>
    <name evidence="4" type="ORF">MM415A00401_0027</name>
    <name evidence="3" type="ORF">MM415B00765_0021</name>
    <name evidence="5" type="ORF">TM448B01032_0011</name>
</gene>
<accession>A0A6M3J085</accession>
<dbReference type="EMBL" id="MT142489">
    <property type="protein sequence ID" value="QJA82515.1"/>
    <property type="molecule type" value="Genomic_DNA"/>
</dbReference>
<dbReference type="Pfam" id="PF25181">
    <property type="entry name" value="Phage_Bbp19"/>
    <property type="match status" value="1"/>
</dbReference>
<evidence type="ECO:0000313" key="5">
    <source>
        <dbReference type="EMBL" id="QJH97555.1"/>
    </source>
</evidence>
<dbReference type="InterPro" id="IPR057447">
    <property type="entry name" value="Bbp19-like_phage"/>
</dbReference>